<gene>
    <name evidence="1" type="ORF">FRX31_031123</name>
</gene>
<keyword evidence="2" id="KW-1185">Reference proteome</keyword>
<reference evidence="1 2" key="1">
    <citation type="submission" date="2020-06" db="EMBL/GenBank/DDBJ databases">
        <title>Transcriptomic and genomic resources for Thalictrum thalictroides and T. hernandezii: Facilitating candidate gene discovery in an emerging model plant lineage.</title>
        <authorList>
            <person name="Arias T."/>
            <person name="Riano-Pachon D.M."/>
            <person name="Di Stilio V.S."/>
        </authorList>
    </citation>
    <scope>NUCLEOTIDE SEQUENCE [LARGE SCALE GENOMIC DNA]</scope>
    <source>
        <strain evidence="2">cv. WT478/WT964</strain>
        <tissue evidence="1">Leaves</tissue>
    </source>
</reference>
<comment type="caution">
    <text evidence="1">The sequence shown here is derived from an EMBL/GenBank/DDBJ whole genome shotgun (WGS) entry which is preliminary data.</text>
</comment>
<dbReference type="OrthoDB" id="6780543at2759"/>
<organism evidence="1 2">
    <name type="scientific">Thalictrum thalictroides</name>
    <name type="common">Rue-anemone</name>
    <name type="synonym">Anemone thalictroides</name>
    <dbReference type="NCBI Taxonomy" id="46969"/>
    <lineage>
        <taxon>Eukaryota</taxon>
        <taxon>Viridiplantae</taxon>
        <taxon>Streptophyta</taxon>
        <taxon>Embryophyta</taxon>
        <taxon>Tracheophyta</taxon>
        <taxon>Spermatophyta</taxon>
        <taxon>Magnoliopsida</taxon>
        <taxon>Ranunculales</taxon>
        <taxon>Ranunculaceae</taxon>
        <taxon>Thalictroideae</taxon>
        <taxon>Thalictrum</taxon>
    </lineage>
</organism>
<proteinExistence type="predicted"/>
<dbReference type="EMBL" id="JABWDY010038997">
    <property type="protein sequence ID" value="KAF5179289.1"/>
    <property type="molecule type" value="Genomic_DNA"/>
</dbReference>
<name>A0A7J6V2P7_THATH</name>
<sequence length="99" mass="11495">MVMVAALYGDWKRKQRIKNGILLTVFSSQCQEVLVVKLEAFQPFSSALDALIQQNVISEGLMTDELRNFLELNLPNIKEGKKPYQLFFFQKDEENRQRG</sequence>
<evidence type="ECO:0000313" key="1">
    <source>
        <dbReference type="EMBL" id="KAF5179289.1"/>
    </source>
</evidence>
<protein>
    <submittedName>
        <fullName evidence="1">Nucleolar protein 56-like</fullName>
    </submittedName>
</protein>
<dbReference type="Proteomes" id="UP000554482">
    <property type="component" value="Unassembled WGS sequence"/>
</dbReference>
<evidence type="ECO:0000313" key="2">
    <source>
        <dbReference type="Proteomes" id="UP000554482"/>
    </source>
</evidence>
<dbReference type="AlphaFoldDB" id="A0A7J6V2P7"/>
<accession>A0A7J6V2P7</accession>